<organism evidence="1 2">
    <name type="scientific">Candidatus Collierbacteria bacterium RIFOXYA2_FULL_46_10</name>
    <dbReference type="NCBI Taxonomy" id="1817726"/>
    <lineage>
        <taxon>Bacteria</taxon>
        <taxon>Candidatus Collieribacteriota</taxon>
    </lineage>
</organism>
<accession>A0A1F5F2X1</accession>
<reference evidence="1 2" key="1">
    <citation type="journal article" date="2016" name="Nat. Commun.">
        <title>Thousands of microbial genomes shed light on interconnected biogeochemical processes in an aquifer system.</title>
        <authorList>
            <person name="Anantharaman K."/>
            <person name="Brown C.T."/>
            <person name="Hug L.A."/>
            <person name="Sharon I."/>
            <person name="Castelle C.J."/>
            <person name="Probst A.J."/>
            <person name="Thomas B.C."/>
            <person name="Singh A."/>
            <person name="Wilkins M.J."/>
            <person name="Karaoz U."/>
            <person name="Brodie E.L."/>
            <person name="Williams K.H."/>
            <person name="Hubbard S.S."/>
            <person name="Banfield J.F."/>
        </authorList>
    </citation>
    <scope>NUCLEOTIDE SEQUENCE [LARGE SCALE GENOMIC DNA]</scope>
</reference>
<protein>
    <submittedName>
        <fullName evidence="1">Uncharacterized protein</fullName>
    </submittedName>
</protein>
<dbReference type="Proteomes" id="UP000176191">
    <property type="component" value="Unassembled WGS sequence"/>
</dbReference>
<sequence length="115" mass="13050">MLLKEKCAWCQQGGRSGECGFREIGGERVLREWEETVLPTTFCPHAICEQGRGAIRTVLEGGRHPHQTLDWEGKKYLWFTFTGKAIPFMVDPKSGRVYQPWGEELIPVGVTLSNK</sequence>
<proteinExistence type="predicted"/>
<evidence type="ECO:0000313" key="2">
    <source>
        <dbReference type="Proteomes" id="UP000176191"/>
    </source>
</evidence>
<comment type="caution">
    <text evidence="1">The sequence shown here is derived from an EMBL/GenBank/DDBJ whole genome shotgun (WGS) entry which is preliminary data.</text>
</comment>
<dbReference type="AlphaFoldDB" id="A0A1F5F2X1"/>
<evidence type="ECO:0000313" key="1">
    <source>
        <dbReference type="EMBL" id="OGD74017.1"/>
    </source>
</evidence>
<dbReference type="EMBL" id="MFAK01000042">
    <property type="protein sequence ID" value="OGD74017.1"/>
    <property type="molecule type" value="Genomic_DNA"/>
</dbReference>
<gene>
    <name evidence="1" type="ORF">A2228_00240</name>
</gene>
<name>A0A1F5F2X1_9BACT</name>